<evidence type="ECO:0000313" key="2">
    <source>
        <dbReference type="Proteomes" id="UP001176941"/>
    </source>
</evidence>
<name>A0ABN8YVG7_RANTA</name>
<sequence length="185" mass="19936">MEPPYFMTVHQKVKVRRLLSHFLLAERAAVRTRSAEMEVPWDAENARSLTAVFVSIAVDTVNRALIRFTLAAAWRKDWGEGAVRESRSLKSAEGNLEEGHLSSHCNVGIDQAGCRGHGRWAWNRSPALGAPTSSSGLGLWTAGSVYPDTCCFGSESPAPWGQRELCGLSSPGCGARAAALRALGV</sequence>
<gene>
    <name evidence="1" type="ORF">MRATA1EN1_LOCUS14554</name>
</gene>
<keyword evidence="2" id="KW-1185">Reference proteome</keyword>
<dbReference type="EMBL" id="OX459960">
    <property type="protein sequence ID" value="CAI9165592.1"/>
    <property type="molecule type" value="Genomic_DNA"/>
</dbReference>
<dbReference type="Proteomes" id="UP001176941">
    <property type="component" value="Chromosome 24"/>
</dbReference>
<organism evidence="1 2">
    <name type="scientific">Rangifer tarandus platyrhynchus</name>
    <name type="common">Svalbard reindeer</name>
    <dbReference type="NCBI Taxonomy" id="3082113"/>
    <lineage>
        <taxon>Eukaryota</taxon>
        <taxon>Metazoa</taxon>
        <taxon>Chordata</taxon>
        <taxon>Craniata</taxon>
        <taxon>Vertebrata</taxon>
        <taxon>Euteleostomi</taxon>
        <taxon>Mammalia</taxon>
        <taxon>Eutheria</taxon>
        <taxon>Laurasiatheria</taxon>
        <taxon>Artiodactyla</taxon>
        <taxon>Ruminantia</taxon>
        <taxon>Pecora</taxon>
        <taxon>Cervidae</taxon>
        <taxon>Odocoileinae</taxon>
        <taxon>Rangifer</taxon>
    </lineage>
</organism>
<accession>A0ABN8YVG7</accession>
<protein>
    <submittedName>
        <fullName evidence="1">Uncharacterized protein</fullName>
    </submittedName>
</protein>
<proteinExistence type="predicted"/>
<reference evidence="1" key="1">
    <citation type="submission" date="2023-04" db="EMBL/GenBank/DDBJ databases">
        <authorList>
            <consortium name="ELIXIR-Norway"/>
        </authorList>
    </citation>
    <scope>NUCLEOTIDE SEQUENCE [LARGE SCALE GENOMIC DNA]</scope>
</reference>
<evidence type="ECO:0000313" key="1">
    <source>
        <dbReference type="EMBL" id="CAI9165592.1"/>
    </source>
</evidence>